<reference evidence="2" key="1">
    <citation type="submission" date="2020-07" db="EMBL/GenBank/DDBJ databases">
        <title>Huge and variable diversity of episymbiotic CPR bacteria and DPANN archaea in groundwater ecosystems.</title>
        <authorList>
            <person name="He C.Y."/>
            <person name="Keren R."/>
            <person name="Whittaker M."/>
            <person name="Farag I.F."/>
            <person name="Doudna J."/>
            <person name="Cate J.H.D."/>
            <person name="Banfield J.F."/>
        </authorList>
    </citation>
    <scope>NUCLEOTIDE SEQUENCE</scope>
    <source>
        <strain evidence="2">NC_groundwater_1482_Ag_S-0.65um_47_24</strain>
    </source>
</reference>
<evidence type="ECO:0000313" key="3">
    <source>
        <dbReference type="Proteomes" id="UP000772181"/>
    </source>
</evidence>
<comment type="caution">
    <text evidence="2">The sequence shown here is derived from an EMBL/GenBank/DDBJ whole genome shotgun (WGS) entry which is preliminary data.</text>
</comment>
<dbReference type="InterPro" id="IPR000845">
    <property type="entry name" value="Nucleoside_phosphorylase_d"/>
</dbReference>
<dbReference type="GO" id="GO:0003824">
    <property type="term" value="F:catalytic activity"/>
    <property type="evidence" value="ECO:0007669"/>
    <property type="project" value="InterPro"/>
</dbReference>
<accession>A0A933GQE1</accession>
<evidence type="ECO:0000259" key="1">
    <source>
        <dbReference type="Pfam" id="PF01048"/>
    </source>
</evidence>
<evidence type="ECO:0000313" key="2">
    <source>
        <dbReference type="EMBL" id="MBI4596720.1"/>
    </source>
</evidence>
<feature type="domain" description="Nucleoside phosphorylase" evidence="1">
    <location>
        <begin position="80"/>
        <end position="229"/>
    </location>
</feature>
<name>A0A933GQE1_UNCTE</name>
<dbReference type="AlphaFoldDB" id="A0A933GQE1"/>
<gene>
    <name evidence="2" type="ORF">HY730_10175</name>
</gene>
<sequence length="259" mass="29199">MDFFCSSKDSFIEPRDLLERTLQLRNMKPEDLKLRETVIFSFIPEITKSLNKQLGVVEAEGFPLLREKFYNPPSPLYPFSIFGSAVGAPYAVMLMEQLIVLGAKNFYFIGFCGGIGKEVRIGDLIIPTEVVREEGTSYHYFPGHVKVEGDGQLVEQVQNITGQLGRRAITGPLWTTDALYRETMVKIERFRERGVLGVDMETSAVYAIAKYRRVKAVALHVVSDLVGREKWQTSFGWKALIDSSKMACNILIKACQESA</sequence>
<dbReference type="GO" id="GO:0005829">
    <property type="term" value="C:cytosol"/>
    <property type="evidence" value="ECO:0007669"/>
    <property type="project" value="TreeGrafter"/>
</dbReference>
<dbReference type="SUPFAM" id="SSF53167">
    <property type="entry name" value="Purine and uridine phosphorylases"/>
    <property type="match status" value="1"/>
</dbReference>
<dbReference type="InterPro" id="IPR035994">
    <property type="entry name" value="Nucleoside_phosphorylase_sf"/>
</dbReference>
<dbReference type="CDD" id="cd09007">
    <property type="entry name" value="NP-I_spr0068"/>
    <property type="match status" value="1"/>
</dbReference>
<proteinExistence type="predicted"/>
<dbReference type="Pfam" id="PF01048">
    <property type="entry name" value="PNP_UDP_1"/>
    <property type="match status" value="1"/>
</dbReference>
<dbReference type="Gene3D" id="3.40.50.1580">
    <property type="entry name" value="Nucleoside phosphorylase domain"/>
    <property type="match status" value="1"/>
</dbReference>
<dbReference type="EMBL" id="JACQWF010000437">
    <property type="protein sequence ID" value="MBI4596720.1"/>
    <property type="molecule type" value="Genomic_DNA"/>
</dbReference>
<dbReference type="Proteomes" id="UP000772181">
    <property type="component" value="Unassembled WGS sequence"/>
</dbReference>
<organism evidence="2 3">
    <name type="scientific">Tectimicrobiota bacterium</name>
    <dbReference type="NCBI Taxonomy" id="2528274"/>
    <lineage>
        <taxon>Bacteria</taxon>
        <taxon>Pseudomonadati</taxon>
        <taxon>Nitrospinota/Tectimicrobiota group</taxon>
        <taxon>Candidatus Tectimicrobiota</taxon>
    </lineage>
</organism>
<dbReference type="PANTHER" id="PTHR43691">
    <property type="entry name" value="URIDINE PHOSPHORYLASE"/>
    <property type="match status" value="1"/>
</dbReference>
<dbReference type="GO" id="GO:0009116">
    <property type="term" value="P:nucleoside metabolic process"/>
    <property type="evidence" value="ECO:0007669"/>
    <property type="project" value="InterPro"/>
</dbReference>
<dbReference type="PANTHER" id="PTHR43691:SF6">
    <property type="entry name" value="AMP NUCLEOSIDASE"/>
    <property type="match status" value="1"/>
</dbReference>
<protein>
    <submittedName>
        <fullName evidence="2">Nucleoside phosphorylase</fullName>
    </submittedName>
</protein>